<feature type="transmembrane region" description="Helical" evidence="1">
    <location>
        <begin position="49"/>
        <end position="70"/>
    </location>
</feature>
<sequence length="111" mass="11173">MERVDERTSPAGPAASFALAAFSAACFGVAGVIGPLNDDAETLYMLSSLLGWAVLVWAVVIGGVHAALLFGRAVSRRPVSLAEAALVAGALALVVVVVTTHPLWGSGSSVA</sequence>
<dbReference type="PROSITE" id="PS51257">
    <property type="entry name" value="PROKAR_LIPOPROTEIN"/>
    <property type="match status" value="1"/>
</dbReference>
<accession>A0A1X7PCN7</accession>
<dbReference type="RefSeq" id="WP_085477578.1">
    <property type="nucleotide sequence ID" value="NZ_FXBM01000003.1"/>
</dbReference>
<proteinExistence type="predicted"/>
<feature type="transmembrane region" description="Helical" evidence="1">
    <location>
        <begin position="82"/>
        <end position="104"/>
    </location>
</feature>
<keyword evidence="1" id="KW-1133">Transmembrane helix</keyword>
<dbReference type="AlphaFoldDB" id="A0A1X7PCN7"/>
<evidence type="ECO:0000313" key="2">
    <source>
        <dbReference type="EMBL" id="SMH48986.1"/>
    </source>
</evidence>
<dbReference type="EMBL" id="FXBM01000003">
    <property type="protein sequence ID" value="SMH48986.1"/>
    <property type="molecule type" value="Genomic_DNA"/>
</dbReference>
<name>A0A1X7PCN7_9MICO</name>
<keyword evidence="1" id="KW-0812">Transmembrane</keyword>
<protein>
    <submittedName>
        <fullName evidence="2">Uncharacterized protein</fullName>
    </submittedName>
</protein>
<dbReference type="Proteomes" id="UP000193711">
    <property type="component" value="Unassembled WGS sequence"/>
</dbReference>
<feature type="transmembrane region" description="Helical" evidence="1">
    <location>
        <begin position="12"/>
        <end position="37"/>
    </location>
</feature>
<reference evidence="3" key="1">
    <citation type="submission" date="2017-04" db="EMBL/GenBank/DDBJ databases">
        <authorList>
            <person name="Varghese N."/>
            <person name="Submissions S."/>
        </authorList>
    </citation>
    <scope>NUCLEOTIDE SEQUENCE [LARGE SCALE GENOMIC DNA]</scope>
    <source>
        <strain evidence="3">VKM Ac-2121</strain>
    </source>
</reference>
<evidence type="ECO:0000256" key="1">
    <source>
        <dbReference type="SAM" id="Phobius"/>
    </source>
</evidence>
<evidence type="ECO:0000313" key="3">
    <source>
        <dbReference type="Proteomes" id="UP000193711"/>
    </source>
</evidence>
<keyword evidence="1" id="KW-0472">Membrane</keyword>
<gene>
    <name evidence="2" type="ORF">SAMN06295885_3169</name>
</gene>
<dbReference type="STRING" id="1891671.SAMN06295885_3169"/>
<organism evidence="2 3">
    <name type="scientific">Rathayibacter oskolensis</name>
    <dbReference type="NCBI Taxonomy" id="1891671"/>
    <lineage>
        <taxon>Bacteria</taxon>
        <taxon>Bacillati</taxon>
        <taxon>Actinomycetota</taxon>
        <taxon>Actinomycetes</taxon>
        <taxon>Micrococcales</taxon>
        <taxon>Microbacteriaceae</taxon>
        <taxon>Rathayibacter</taxon>
    </lineage>
</organism>
<keyword evidence="3" id="KW-1185">Reference proteome</keyword>